<sequence length="700" mass="80178">MRQTFVGPLVVERFFEDFLPVKDDPPPLVSLRFAYMARATSEKDMRGFFVSAANSLFTRFTAFDTFNTPSNEAEAEYKPQVTIYEREKGPPTRTTTSFQTMEMFVEFIHGDSVDPFPNENGLFPKSFNNTRSSLGQIVLHSIRQQTHQFRTSTLTVGIFGKVARFFRLDRTGCQVTAPIDYSTEEGNRQLTEFFLRLDRMADDPEARGWDLTVKSATSEEVKDFAEAVKLACEGRPEPEWRMIRGRKEAEGEMMNHPMFRKLFESVGNPNDYPRRKVSVLASGFSRDYIIGRPCSVLRAPTGRTTRGFVAMSMETKTLVFLKDSWRPDVGHIQPEDYWYQLLLKKRGGMKHIGAYLHGSDVYATKRFVRCPDMKQRTVTHIYAKELGGLEPMVGYIHHRVVQSELYLPLQTFRDSKHLTSIMYDIAKALEYVHEVGVFHRDLSIGNIMIDVYGGGRLIDFDIALHREEVGAQKSTGGGTWQFISTWKLLFPEKVYEVFDELESFFFVILYAGLHWVTHNKPETLNIKFIFDDVQVHANGRHTGGLGKQNMYIVDADADVILQDLEFGESPPFTDLIRGLFRLFRSLAIVNVYKNMNREPWHHDVANVNKLKDCKAIIRLMENAVERTDWPEVCDKVSNGNYSRKEEIGKGRPGLAYLKMVAPARPAPLPNPASAHRVPKRGREEDDDQTAPTKWSKLKVV</sequence>
<evidence type="ECO:0000313" key="1">
    <source>
        <dbReference type="EMBL" id="KAF9649051.1"/>
    </source>
</evidence>
<dbReference type="EMBL" id="MU118003">
    <property type="protein sequence ID" value="KAF9649051.1"/>
    <property type="molecule type" value="Genomic_DNA"/>
</dbReference>
<evidence type="ECO:0000313" key="2">
    <source>
        <dbReference type="Proteomes" id="UP000886501"/>
    </source>
</evidence>
<dbReference type="Proteomes" id="UP000886501">
    <property type="component" value="Unassembled WGS sequence"/>
</dbReference>
<gene>
    <name evidence="1" type="ORF">BDM02DRAFT_1981591</name>
</gene>
<proteinExistence type="predicted"/>
<keyword evidence="2" id="KW-1185">Reference proteome</keyword>
<organism evidence="1 2">
    <name type="scientific">Thelephora ganbajun</name>
    <name type="common">Ganba fungus</name>
    <dbReference type="NCBI Taxonomy" id="370292"/>
    <lineage>
        <taxon>Eukaryota</taxon>
        <taxon>Fungi</taxon>
        <taxon>Dikarya</taxon>
        <taxon>Basidiomycota</taxon>
        <taxon>Agaricomycotina</taxon>
        <taxon>Agaricomycetes</taxon>
        <taxon>Thelephorales</taxon>
        <taxon>Thelephoraceae</taxon>
        <taxon>Thelephora</taxon>
    </lineage>
</organism>
<comment type="caution">
    <text evidence="1">The sequence shown here is derived from an EMBL/GenBank/DDBJ whole genome shotgun (WGS) entry which is preliminary data.</text>
</comment>
<accession>A0ACB6ZIT2</accession>
<protein>
    <submittedName>
        <fullName evidence="1">Uncharacterized protein</fullName>
    </submittedName>
</protein>
<reference evidence="1" key="1">
    <citation type="submission" date="2019-10" db="EMBL/GenBank/DDBJ databases">
        <authorList>
            <consortium name="DOE Joint Genome Institute"/>
            <person name="Kuo A."/>
            <person name="Miyauchi S."/>
            <person name="Kiss E."/>
            <person name="Drula E."/>
            <person name="Kohler A."/>
            <person name="Sanchez-Garcia M."/>
            <person name="Andreopoulos B."/>
            <person name="Barry K.W."/>
            <person name="Bonito G."/>
            <person name="Buee M."/>
            <person name="Carver A."/>
            <person name="Chen C."/>
            <person name="Cichocki N."/>
            <person name="Clum A."/>
            <person name="Culley D."/>
            <person name="Crous P.W."/>
            <person name="Fauchery L."/>
            <person name="Girlanda M."/>
            <person name="Hayes R."/>
            <person name="Keri Z."/>
            <person name="Labutti K."/>
            <person name="Lipzen A."/>
            <person name="Lombard V."/>
            <person name="Magnuson J."/>
            <person name="Maillard F."/>
            <person name="Morin E."/>
            <person name="Murat C."/>
            <person name="Nolan M."/>
            <person name="Ohm R."/>
            <person name="Pangilinan J."/>
            <person name="Pereira M."/>
            <person name="Perotto S."/>
            <person name="Peter M."/>
            <person name="Riley R."/>
            <person name="Sitrit Y."/>
            <person name="Stielow B."/>
            <person name="Szollosi G."/>
            <person name="Zifcakova L."/>
            <person name="Stursova M."/>
            <person name="Spatafora J.W."/>
            <person name="Tedersoo L."/>
            <person name="Vaario L.-M."/>
            <person name="Yamada A."/>
            <person name="Yan M."/>
            <person name="Wang P."/>
            <person name="Xu J."/>
            <person name="Bruns T."/>
            <person name="Baldrian P."/>
            <person name="Vilgalys R."/>
            <person name="Henrissat B."/>
            <person name="Grigoriev I.V."/>
            <person name="Hibbett D."/>
            <person name="Nagy L.G."/>
            <person name="Martin F.M."/>
        </authorList>
    </citation>
    <scope>NUCLEOTIDE SEQUENCE</scope>
    <source>
        <strain evidence="1">P2</strain>
    </source>
</reference>
<name>A0ACB6ZIT2_THEGA</name>
<reference evidence="1" key="2">
    <citation type="journal article" date="2020" name="Nat. Commun.">
        <title>Large-scale genome sequencing of mycorrhizal fungi provides insights into the early evolution of symbiotic traits.</title>
        <authorList>
            <person name="Miyauchi S."/>
            <person name="Kiss E."/>
            <person name="Kuo A."/>
            <person name="Drula E."/>
            <person name="Kohler A."/>
            <person name="Sanchez-Garcia M."/>
            <person name="Morin E."/>
            <person name="Andreopoulos B."/>
            <person name="Barry K.W."/>
            <person name="Bonito G."/>
            <person name="Buee M."/>
            <person name="Carver A."/>
            <person name="Chen C."/>
            <person name="Cichocki N."/>
            <person name="Clum A."/>
            <person name="Culley D."/>
            <person name="Crous P.W."/>
            <person name="Fauchery L."/>
            <person name="Girlanda M."/>
            <person name="Hayes R.D."/>
            <person name="Keri Z."/>
            <person name="LaButti K."/>
            <person name="Lipzen A."/>
            <person name="Lombard V."/>
            <person name="Magnuson J."/>
            <person name="Maillard F."/>
            <person name="Murat C."/>
            <person name="Nolan M."/>
            <person name="Ohm R.A."/>
            <person name="Pangilinan J."/>
            <person name="Pereira M.F."/>
            <person name="Perotto S."/>
            <person name="Peter M."/>
            <person name="Pfister S."/>
            <person name="Riley R."/>
            <person name="Sitrit Y."/>
            <person name="Stielow J.B."/>
            <person name="Szollosi G."/>
            <person name="Zifcakova L."/>
            <person name="Stursova M."/>
            <person name="Spatafora J.W."/>
            <person name="Tedersoo L."/>
            <person name="Vaario L.M."/>
            <person name="Yamada A."/>
            <person name="Yan M."/>
            <person name="Wang P."/>
            <person name="Xu J."/>
            <person name="Bruns T."/>
            <person name="Baldrian P."/>
            <person name="Vilgalys R."/>
            <person name="Dunand C."/>
            <person name="Henrissat B."/>
            <person name="Grigoriev I.V."/>
            <person name="Hibbett D."/>
            <person name="Nagy L.G."/>
            <person name="Martin F.M."/>
        </authorList>
    </citation>
    <scope>NUCLEOTIDE SEQUENCE</scope>
    <source>
        <strain evidence="1">P2</strain>
    </source>
</reference>